<evidence type="ECO:0000256" key="1">
    <source>
        <dbReference type="ARBA" id="ARBA00006484"/>
    </source>
</evidence>
<evidence type="ECO:0000256" key="2">
    <source>
        <dbReference type="ARBA" id="ARBA00023002"/>
    </source>
</evidence>
<keyword evidence="5" id="KW-0812">Transmembrane</keyword>
<name>A0A1X7UU39_AMPQE</name>
<dbReference type="Gene3D" id="3.40.50.720">
    <property type="entry name" value="NAD(P)-binding Rossmann-like Domain"/>
    <property type="match status" value="1"/>
</dbReference>
<dbReference type="PANTHER" id="PTHR24322:SF736">
    <property type="entry name" value="RETINOL DEHYDROGENASE 10"/>
    <property type="match status" value="1"/>
</dbReference>
<comment type="similarity">
    <text evidence="1 4">Belongs to the short-chain dehydrogenases/reductases (SDR) family.</text>
</comment>
<keyword evidence="7" id="KW-1185">Reference proteome</keyword>
<dbReference type="GO" id="GO:0016616">
    <property type="term" value="F:oxidoreductase activity, acting on the CH-OH group of donors, NAD or NADP as acceptor"/>
    <property type="evidence" value="ECO:0007669"/>
    <property type="project" value="TreeGrafter"/>
</dbReference>
<reference evidence="6" key="2">
    <citation type="submission" date="2017-05" db="UniProtKB">
        <authorList>
            <consortium name="EnsemblMetazoa"/>
        </authorList>
    </citation>
    <scope>IDENTIFICATION</scope>
</reference>
<dbReference type="InterPro" id="IPR036291">
    <property type="entry name" value="NAD(P)-bd_dom_sf"/>
</dbReference>
<protein>
    <submittedName>
        <fullName evidence="6">Uncharacterized protein</fullName>
    </submittedName>
</protein>
<dbReference type="AlphaFoldDB" id="A0A1X7UU39"/>
<dbReference type="PANTHER" id="PTHR24322">
    <property type="entry name" value="PKSB"/>
    <property type="match status" value="1"/>
</dbReference>
<dbReference type="KEGG" id="aqu:100636579"/>
<dbReference type="PRINTS" id="PR00081">
    <property type="entry name" value="GDHRDH"/>
</dbReference>
<evidence type="ECO:0000256" key="3">
    <source>
        <dbReference type="ARBA" id="ARBA00023027"/>
    </source>
</evidence>
<dbReference type="Pfam" id="PF00106">
    <property type="entry name" value="adh_short"/>
    <property type="match status" value="1"/>
</dbReference>
<gene>
    <name evidence="6" type="primary">100636579</name>
</gene>
<dbReference type="OrthoDB" id="10253736at2759"/>
<dbReference type="Proteomes" id="UP000007879">
    <property type="component" value="Unassembled WGS sequence"/>
</dbReference>
<dbReference type="STRING" id="400682.A0A1X7UU39"/>
<dbReference type="SUPFAM" id="SSF51735">
    <property type="entry name" value="NAD(P)-binding Rossmann-fold domains"/>
    <property type="match status" value="1"/>
</dbReference>
<accession>A0A1X7UU39</accession>
<dbReference type="EnsemblMetazoa" id="Aqu2.1.31186_001">
    <property type="protein sequence ID" value="Aqu2.1.31186_001"/>
    <property type="gene ID" value="Aqu2.1.31186"/>
</dbReference>
<proteinExistence type="inferred from homology"/>
<dbReference type="FunFam" id="3.40.50.720:FF:000202">
    <property type="entry name" value="Short-chain dehydrogenase/reductase family 16C member 6"/>
    <property type="match status" value="1"/>
</dbReference>
<dbReference type="InParanoid" id="A0A1X7UU39"/>
<evidence type="ECO:0000256" key="5">
    <source>
        <dbReference type="SAM" id="Phobius"/>
    </source>
</evidence>
<keyword evidence="2" id="KW-0560">Oxidoreductase</keyword>
<keyword evidence="5" id="KW-1133">Transmembrane helix</keyword>
<dbReference type="PRINTS" id="PR00080">
    <property type="entry name" value="SDRFAMILY"/>
</dbReference>
<dbReference type="OMA" id="ESLAFEM"/>
<evidence type="ECO:0000256" key="4">
    <source>
        <dbReference type="RuleBase" id="RU000363"/>
    </source>
</evidence>
<dbReference type="eggNOG" id="KOG1201">
    <property type="taxonomic scope" value="Eukaryota"/>
</dbReference>
<evidence type="ECO:0000313" key="6">
    <source>
        <dbReference type="EnsemblMetazoa" id="Aqu2.1.31186_001"/>
    </source>
</evidence>
<sequence length="322" mass="34842">MATRPNRNRSSAQHIGSILTATLGGIAQFIWLTLVGIVSVFMPVQKKNVKNEIVLVTGAGSGIGAAMAKRFASLGALVVLWDINSETNNRVCEEIKAEGGRAIAFTCDLSNKEEIYQTAARVKRDAGNVTVLINNAGIITGKKIYELSDEMIEKTFSVNTIAHFWTIKAFVPDMISKNHGHIITIASGAGLFGVPGMVDYCSSKFGAIGTHSSLTLELEANGSTGVHTTVVCPFFIDTGMFDGVRSKVPHLLPILKTDYAVDKIMGAYHSNQSMLLMPRILYLFLVMQSIFPVKASIAAARLFGITTVLDGFKGPRETRKKE</sequence>
<dbReference type="EnsemblMetazoa" id="XM_011405790.2">
    <property type="protein sequence ID" value="XP_011404092.1"/>
    <property type="gene ID" value="LOC100636579"/>
</dbReference>
<organism evidence="6">
    <name type="scientific">Amphimedon queenslandica</name>
    <name type="common">Sponge</name>
    <dbReference type="NCBI Taxonomy" id="400682"/>
    <lineage>
        <taxon>Eukaryota</taxon>
        <taxon>Metazoa</taxon>
        <taxon>Porifera</taxon>
        <taxon>Demospongiae</taxon>
        <taxon>Heteroscleromorpha</taxon>
        <taxon>Haplosclerida</taxon>
        <taxon>Niphatidae</taxon>
        <taxon>Amphimedon</taxon>
    </lineage>
</organism>
<reference evidence="7" key="1">
    <citation type="journal article" date="2010" name="Nature">
        <title>The Amphimedon queenslandica genome and the evolution of animal complexity.</title>
        <authorList>
            <person name="Srivastava M."/>
            <person name="Simakov O."/>
            <person name="Chapman J."/>
            <person name="Fahey B."/>
            <person name="Gauthier M.E."/>
            <person name="Mitros T."/>
            <person name="Richards G.S."/>
            <person name="Conaco C."/>
            <person name="Dacre M."/>
            <person name="Hellsten U."/>
            <person name="Larroux C."/>
            <person name="Putnam N.H."/>
            <person name="Stanke M."/>
            <person name="Adamska M."/>
            <person name="Darling A."/>
            <person name="Degnan S.M."/>
            <person name="Oakley T.H."/>
            <person name="Plachetzki D.C."/>
            <person name="Zhai Y."/>
            <person name="Adamski M."/>
            <person name="Calcino A."/>
            <person name="Cummins S.F."/>
            <person name="Goodstein D.M."/>
            <person name="Harris C."/>
            <person name="Jackson D.J."/>
            <person name="Leys S.P."/>
            <person name="Shu S."/>
            <person name="Woodcroft B.J."/>
            <person name="Vervoort M."/>
            <person name="Kosik K.S."/>
            <person name="Manning G."/>
            <person name="Degnan B.M."/>
            <person name="Rokhsar D.S."/>
        </authorList>
    </citation>
    <scope>NUCLEOTIDE SEQUENCE [LARGE SCALE GENOMIC DNA]</scope>
</reference>
<dbReference type="InterPro" id="IPR002347">
    <property type="entry name" value="SDR_fam"/>
</dbReference>
<dbReference type="CDD" id="cd05339">
    <property type="entry name" value="17beta-HSDXI-like_SDR_c"/>
    <property type="match status" value="1"/>
</dbReference>
<feature type="transmembrane region" description="Helical" evidence="5">
    <location>
        <begin position="15"/>
        <end position="41"/>
    </location>
</feature>
<evidence type="ECO:0000313" key="7">
    <source>
        <dbReference type="Proteomes" id="UP000007879"/>
    </source>
</evidence>
<keyword evidence="3" id="KW-0520">NAD</keyword>
<keyword evidence="5" id="KW-0472">Membrane</keyword>